<name>A0A6H9Z993_9ACTN</name>
<gene>
    <name evidence="5" type="ORF">F8566_00540</name>
</gene>
<keyword evidence="4" id="KW-0812">Transmembrane</keyword>
<keyword evidence="4" id="KW-0472">Membrane</keyword>
<keyword evidence="6" id="KW-1185">Reference proteome</keyword>
<feature type="transmembrane region" description="Helical" evidence="4">
    <location>
        <begin position="280"/>
        <end position="301"/>
    </location>
</feature>
<keyword evidence="4" id="KW-1133">Transmembrane helix</keyword>
<evidence type="ECO:0000256" key="2">
    <source>
        <dbReference type="ARBA" id="ARBA00022525"/>
    </source>
</evidence>
<dbReference type="InterPro" id="IPR008993">
    <property type="entry name" value="TIMP-like_OB-fold"/>
</dbReference>
<sequence>MTESHVSGSPRSGRGQMLTAEVKRRDPVGIPGPWKRPAETRRTGGRPVPPFGQDRASPCGPILDQPLAGGATADRGSERFQAVSRARNATTRSPDNCPEPPCSGVRPKAVPSLTITRTLIALAVVLLVGAATPGRACACSCATMTDQEAYAKADAVFTGRVLQRQVESQGWGLWKARGSGDPTTLVFEVSAVNKGKVSRRQDLHTVSESATCGLEAQKGREYLVFAQRDGDVLRANLCGGTRPAGKPLSVPSAPAHSPAPMHAPAGSAPSPQDVNDDLPVAARVAIAGGLVAPLVVVLFLLRRRRQSRT</sequence>
<dbReference type="Proteomes" id="UP000468735">
    <property type="component" value="Unassembled WGS sequence"/>
</dbReference>
<feature type="region of interest" description="Disordered" evidence="3">
    <location>
        <begin position="243"/>
        <end position="274"/>
    </location>
</feature>
<protein>
    <recommendedName>
        <fullName evidence="7">Tissue inhibitor of metalloproteinase</fullName>
    </recommendedName>
</protein>
<dbReference type="SUPFAM" id="SSF50242">
    <property type="entry name" value="TIMP-like"/>
    <property type="match status" value="1"/>
</dbReference>
<feature type="compositionally biased region" description="Low complexity" evidence="3">
    <location>
        <begin position="247"/>
        <end position="271"/>
    </location>
</feature>
<reference evidence="5 6" key="1">
    <citation type="submission" date="2019-09" db="EMBL/GenBank/DDBJ databases">
        <title>Actinomadura physcomitrii sp. nov., a novel actinomycete isolated from moss [Physcomitrium sphaericum (Ludw) Fuernr].</title>
        <authorList>
            <person name="Zhuang X."/>
            <person name="Liu C."/>
        </authorList>
    </citation>
    <scope>NUCLEOTIDE SEQUENCE [LARGE SCALE GENOMIC DNA]</scope>
    <source>
        <strain evidence="5 6">HMC1</strain>
    </source>
</reference>
<dbReference type="RefSeq" id="WP_151556852.1">
    <property type="nucleotide sequence ID" value="NZ_WBMT01000001.1"/>
</dbReference>
<organism evidence="5 6">
    <name type="scientific">Actinomadura rudentiformis</name>
    <dbReference type="NCBI Taxonomy" id="359158"/>
    <lineage>
        <taxon>Bacteria</taxon>
        <taxon>Bacillati</taxon>
        <taxon>Actinomycetota</taxon>
        <taxon>Actinomycetes</taxon>
        <taxon>Streptosporangiales</taxon>
        <taxon>Thermomonosporaceae</taxon>
        <taxon>Actinomadura</taxon>
    </lineage>
</organism>
<dbReference type="GO" id="GO:0005576">
    <property type="term" value="C:extracellular region"/>
    <property type="evidence" value="ECO:0007669"/>
    <property type="project" value="UniProtKB-SubCell"/>
</dbReference>
<comment type="caution">
    <text evidence="5">The sequence shown here is derived from an EMBL/GenBank/DDBJ whole genome shotgun (WGS) entry which is preliminary data.</text>
</comment>
<dbReference type="GO" id="GO:0008191">
    <property type="term" value="F:metalloendopeptidase inhibitor activity"/>
    <property type="evidence" value="ECO:0007669"/>
    <property type="project" value="InterPro"/>
</dbReference>
<proteinExistence type="predicted"/>
<evidence type="ECO:0000313" key="6">
    <source>
        <dbReference type="Proteomes" id="UP000468735"/>
    </source>
</evidence>
<accession>A0A6H9Z993</accession>
<dbReference type="InterPro" id="IPR001820">
    <property type="entry name" value="TIMP"/>
</dbReference>
<evidence type="ECO:0000256" key="1">
    <source>
        <dbReference type="ARBA" id="ARBA00004613"/>
    </source>
</evidence>
<dbReference type="Pfam" id="PF00965">
    <property type="entry name" value="TIMP"/>
    <property type="match status" value="1"/>
</dbReference>
<dbReference type="OrthoDB" id="3483420at2"/>
<evidence type="ECO:0008006" key="7">
    <source>
        <dbReference type="Google" id="ProtNLM"/>
    </source>
</evidence>
<keyword evidence="2" id="KW-0964">Secreted</keyword>
<comment type="subcellular location">
    <subcellularLocation>
        <location evidence="1">Secreted</location>
    </subcellularLocation>
</comment>
<evidence type="ECO:0000313" key="5">
    <source>
        <dbReference type="EMBL" id="KAB2352235.1"/>
    </source>
</evidence>
<evidence type="ECO:0000256" key="4">
    <source>
        <dbReference type="SAM" id="Phobius"/>
    </source>
</evidence>
<dbReference type="EMBL" id="WBMT01000001">
    <property type="protein sequence ID" value="KAB2352235.1"/>
    <property type="molecule type" value="Genomic_DNA"/>
</dbReference>
<dbReference type="AlphaFoldDB" id="A0A6H9Z993"/>
<feature type="compositionally biased region" description="Polar residues" evidence="3">
    <location>
        <begin position="1"/>
        <end position="10"/>
    </location>
</feature>
<dbReference type="Gene3D" id="2.40.50.120">
    <property type="match status" value="1"/>
</dbReference>
<evidence type="ECO:0000256" key="3">
    <source>
        <dbReference type="SAM" id="MobiDB-lite"/>
    </source>
</evidence>
<feature type="region of interest" description="Disordered" evidence="3">
    <location>
        <begin position="1"/>
        <end position="108"/>
    </location>
</feature>